<dbReference type="STRING" id="1213859.L2GDQ2"/>
<reference evidence="4" key="1">
    <citation type="submission" date="2012-08" db="EMBL/GenBank/DDBJ databases">
        <title>Genome analysis of Colletotrichum orbiculare and Colletotrichum fructicola.</title>
        <authorList>
            <person name="Gan P.H.P."/>
            <person name="Ikeda K."/>
            <person name="Irieda H."/>
            <person name="Narusaka M."/>
            <person name="O'Connell R.J."/>
            <person name="Narusaka Y."/>
            <person name="Takano Y."/>
            <person name="Kubo Y."/>
            <person name="Shirasu K."/>
        </authorList>
    </citation>
    <scope>NUCLEOTIDE SEQUENCE</scope>
    <source>
        <strain evidence="4">Nara gc5</strain>
    </source>
</reference>
<evidence type="ECO:0000313" key="4">
    <source>
        <dbReference type="EMBL" id="ELA36361.1"/>
    </source>
</evidence>
<dbReference type="PROSITE" id="PS50088">
    <property type="entry name" value="ANK_REPEAT"/>
    <property type="match status" value="7"/>
</dbReference>
<dbReference type="SMART" id="SM00248">
    <property type="entry name" value="ANK"/>
    <property type="match status" value="11"/>
</dbReference>
<keyword evidence="1" id="KW-0677">Repeat</keyword>
<gene>
    <name evidence="4" type="ORF">CGGC5_4057</name>
</gene>
<dbReference type="Pfam" id="PF12796">
    <property type="entry name" value="Ank_2"/>
    <property type="match status" value="5"/>
</dbReference>
<accession>L2GDQ2</accession>
<dbReference type="EMBL" id="KB020517">
    <property type="protein sequence ID" value="ELA36361.1"/>
    <property type="molecule type" value="Genomic_DNA"/>
</dbReference>
<name>L2GDQ2_COLFN</name>
<feature type="repeat" description="ANK" evidence="3">
    <location>
        <begin position="631"/>
        <end position="663"/>
    </location>
</feature>
<dbReference type="InterPro" id="IPR002110">
    <property type="entry name" value="Ankyrin_rpt"/>
</dbReference>
<dbReference type="HOGENOM" id="CLU_346160_0_0_1"/>
<dbReference type="PROSITE" id="PS50297">
    <property type="entry name" value="ANK_REP_REGION"/>
    <property type="match status" value="5"/>
</dbReference>
<sequence length="848" mass="94251">MKTVTRKQADELIQEILRKASGVFMWVVLVIDILNKDLQRGRIFAVKKRLQEIPPKLSDLFRDILTRDTENMDDLLLSLQWILFCKRPLRLEEYYFALAAGLEPESLAEWDSSQITKEVMNQFVVSSSKGLAEITKSETAAVQFIHESVRDFLLKDDGLTSLWPDLGDNPKGRSHVRLMNCCHSYTKVDVSAYVQPGEYFLEEDKSSAENLREQVAEKFPLLEYATNQLLYHADAAESLGVLQKSFLREFASSLDNWTKLHNLFEQDKISRYTQRTSPLYIFADLGFASLADNTARDSQQLPTYSSPFERFPTPLHAAVHGQHVGAVKVLIRHMTSEEINMPHRTSLFMAMPARNASIVKILLEAGADMYLRGNGGSDLFSWAIIFGLQDIVKLLLPRNFSVIASRDSDPPVYPAEDEAELLTKDGVDVNMDPLTRQISLYCAVRAGEKFTVKFLLDNGGEPDYRYEPSGRTLLHLAVSMGNKPMVLLLLENGANIDPCGCDVSPLKLALRCGAEEISKVLLEKGANLNITDDRGHTALHVAAQKGCVKLVETIVDMGADISCTDLQGSTPLSLACKNQNHDVAAFLFDRGARIEEDESSNVAHPYTEGLHKQVAQLLQLDANEINGRDELGRTPLFEACHLGALDIVKSLLERGADATVTDNQGQTALFAVQRSHVHSGLLVRVLVEARADPMRQNTMGKTFLDASYGFPTLDIRRRKHIFERVGQRLLDEGYGLFNRTLLAHAAVSNDVPEVAFLLYLGANPDMKDSQGDTILHDIVRAGYAGTRSHIICLLLEGGADAGILNADNSTPLDLARRHGNDMVSILRSTLERSHLGQTHISQVSEDNS</sequence>
<evidence type="ECO:0000256" key="2">
    <source>
        <dbReference type="ARBA" id="ARBA00023043"/>
    </source>
</evidence>
<feature type="repeat" description="ANK" evidence="3">
    <location>
        <begin position="567"/>
        <end position="599"/>
    </location>
</feature>
<dbReference type="PRINTS" id="PR01415">
    <property type="entry name" value="ANKYRIN"/>
</dbReference>
<dbReference type="InterPro" id="IPR036770">
    <property type="entry name" value="Ankyrin_rpt-contain_sf"/>
</dbReference>
<dbReference type="Gene3D" id="1.25.40.20">
    <property type="entry name" value="Ankyrin repeat-containing domain"/>
    <property type="match status" value="3"/>
</dbReference>
<organism evidence="4">
    <name type="scientific">Colletotrichum fructicola (strain Nara gc5)</name>
    <name type="common">Anthracnose fungus</name>
    <name type="synonym">Colletotrichum gloeosporioides (strain Nara gc5)</name>
    <dbReference type="NCBI Taxonomy" id="1213859"/>
    <lineage>
        <taxon>Eukaryota</taxon>
        <taxon>Fungi</taxon>
        <taxon>Dikarya</taxon>
        <taxon>Ascomycota</taxon>
        <taxon>Pezizomycotina</taxon>
        <taxon>Sordariomycetes</taxon>
        <taxon>Hypocreomycetidae</taxon>
        <taxon>Glomerellales</taxon>
        <taxon>Glomerellaceae</taxon>
        <taxon>Colletotrichum</taxon>
        <taxon>Colletotrichum gloeosporioides species complex</taxon>
    </lineage>
</organism>
<dbReference type="SUPFAM" id="SSF48403">
    <property type="entry name" value="Ankyrin repeat"/>
    <property type="match status" value="2"/>
</dbReference>
<dbReference type="PANTHER" id="PTHR24126:SF14">
    <property type="entry name" value="ANK_REP_REGION DOMAIN-CONTAINING PROTEIN"/>
    <property type="match status" value="1"/>
</dbReference>
<feature type="repeat" description="ANK" evidence="3">
    <location>
        <begin position="469"/>
        <end position="497"/>
    </location>
</feature>
<evidence type="ECO:0000256" key="1">
    <source>
        <dbReference type="ARBA" id="ARBA00022737"/>
    </source>
</evidence>
<feature type="repeat" description="ANK" evidence="3">
    <location>
        <begin position="770"/>
        <end position="806"/>
    </location>
</feature>
<proteinExistence type="predicted"/>
<feature type="repeat" description="ANK" evidence="3">
    <location>
        <begin position="342"/>
        <end position="374"/>
    </location>
</feature>
<dbReference type="PANTHER" id="PTHR24126">
    <property type="entry name" value="ANKYRIN REPEAT, PH AND SEC7 DOMAIN CONTAINING PROTEIN SECG-RELATED"/>
    <property type="match status" value="1"/>
</dbReference>
<evidence type="ECO:0000256" key="3">
    <source>
        <dbReference type="PROSITE-ProRule" id="PRU00023"/>
    </source>
</evidence>
<feature type="repeat" description="ANK" evidence="3">
    <location>
        <begin position="501"/>
        <end position="533"/>
    </location>
</feature>
<protein>
    <submittedName>
        <fullName evidence="4">Nacht and ankyrin domain protein</fullName>
    </submittedName>
</protein>
<keyword evidence="2 3" id="KW-0040">ANK repeat</keyword>
<dbReference type="AlphaFoldDB" id="L2GDQ2"/>
<feature type="repeat" description="ANK" evidence="3">
    <location>
        <begin position="534"/>
        <end position="566"/>
    </location>
</feature>